<evidence type="ECO:0000256" key="3">
    <source>
        <dbReference type="ARBA" id="ARBA00012865"/>
    </source>
</evidence>
<name>B4CW47_9BACT</name>
<gene>
    <name evidence="5" type="ORF">CfE428DRAFT_0884</name>
</gene>
<organism evidence="5 6">
    <name type="scientific">Chthoniobacter flavus Ellin428</name>
    <dbReference type="NCBI Taxonomy" id="497964"/>
    <lineage>
        <taxon>Bacteria</taxon>
        <taxon>Pseudomonadati</taxon>
        <taxon>Verrucomicrobiota</taxon>
        <taxon>Spartobacteria</taxon>
        <taxon>Chthoniobacterales</taxon>
        <taxon>Chthoniobacteraceae</taxon>
        <taxon>Chthoniobacter</taxon>
    </lineage>
</organism>
<dbReference type="InterPro" id="IPR012338">
    <property type="entry name" value="Beta-lactam/transpept-like"/>
</dbReference>
<dbReference type="SUPFAM" id="SSF56601">
    <property type="entry name" value="beta-lactamase/transpeptidase-like"/>
    <property type="match status" value="1"/>
</dbReference>
<evidence type="ECO:0000313" key="5">
    <source>
        <dbReference type="EMBL" id="EDY21639.1"/>
    </source>
</evidence>
<dbReference type="EC" id="3.5.2.6" evidence="3"/>
<dbReference type="Gene3D" id="3.40.710.10">
    <property type="entry name" value="DD-peptidase/beta-lactamase superfamily"/>
    <property type="match status" value="1"/>
</dbReference>
<dbReference type="GO" id="GO:0008800">
    <property type="term" value="F:beta-lactamase activity"/>
    <property type="evidence" value="ECO:0007669"/>
    <property type="project" value="UniProtKB-EC"/>
</dbReference>
<evidence type="ECO:0000259" key="4">
    <source>
        <dbReference type="Pfam" id="PF13354"/>
    </source>
</evidence>
<comment type="caution">
    <text evidence="5">The sequence shown here is derived from an EMBL/GenBank/DDBJ whole genome shotgun (WGS) entry which is preliminary data.</text>
</comment>
<dbReference type="GO" id="GO:0030655">
    <property type="term" value="P:beta-lactam antibiotic catabolic process"/>
    <property type="evidence" value="ECO:0007669"/>
    <property type="project" value="InterPro"/>
</dbReference>
<feature type="domain" description="Beta-lactamase class A catalytic" evidence="4">
    <location>
        <begin position="23"/>
        <end position="249"/>
    </location>
</feature>
<dbReference type="Pfam" id="PF13354">
    <property type="entry name" value="Beta-lactamase2"/>
    <property type="match status" value="1"/>
</dbReference>
<dbReference type="Proteomes" id="UP000005824">
    <property type="component" value="Unassembled WGS sequence"/>
</dbReference>
<comment type="catalytic activity">
    <reaction evidence="1">
        <text>a beta-lactam + H2O = a substituted beta-amino acid</text>
        <dbReference type="Rhea" id="RHEA:20401"/>
        <dbReference type="ChEBI" id="CHEBI:15377"/>
        <dbReference type="ChEBI" id="CHEBI:35627"/>
        <dbReference type="ChEBI" id="CHEBI:140347"/>
        <dbReference type="EC" id="3.5.2.6"/>
    </reaction>
</comment>
<accession>B4CW47</accession>
<evidence type="ECO:0000256" key="2">
    <source>
        <dbReference type="ARBA" id="ARBA00009009"/>
    </source>
</evidence>
<dbReference type="eggNOG" id="COG2367">
    <property type="taxonomic scope" value="Bacteria"/>
</dbReference>
<dbReference type="EMBL" id="ABVL01000002">
    <property type="protein sequence ID" value="EDY21639.1"/>
    <property type="molecule type" value="Genomic_DNA"/>
</dbReference>
<sequence>MDEQALHDRIESLRTGSGCAAIGVQVFDYETDRTFSHEGDRWFHAASTMKVAVLLALFHAVDTGRVRLEDRLHVRNRFRSIVDRSIFRVQRDRDADSAVHRRVGRSMKLIELAEPMITRSSNLATNLLLEFLTPDYIQSTLTAAKVDGVRVLRGVEDSVAFDRGLNNTVTPSGLVALFRLLRENRLLPESARNRMLAILLAQEFNSMIPALLPDSAQVAHKTGEISTCTHDAGLVLLPGRRPYAVAILTEHPPGLDDTQKLVAKVSRLVYEFLTS</sequence>
<dbReference type="GO" id="GO:0046677">
    <property type="term" value="P:response to antibiotic"/>
    <property type="evidence" value="ECO:0007669"/>
    <property type="project" value="InterPro"/>
</dbReference>
<evidence type="ECO:0000313" key="6">
    <source>
        <dbReference type="Proteomes" id="UP000005824"/>
    </source>
</evidence>
<proteinExistence type="inferred from homology"/>
<dbReference type="STRING" id="497964.CfE428DRAFT_0884"/>
<dbReference type="AlphaFoldDB" id="B4CW47"/>
<dbReference type="InterPro" id="IPR045155">
    <property type="entry name" value="Beta-lactam_cat"/>
</dbReference>
<keyword evidence="6" id="KW-1185">Reference proteome</keyword>
<dbReference type="PANTHER" id="PTHR35333:SF3">
    <property type="entry name" value="BETA-LACTAMASE-TYPE TRANSPEPTIDASE FOLD CONTAINING PROTEIN"/>
    <property type="match status" value="1"/>
</dbReference>
<dbReference type="InterPro" id="IPR000871">
    <property type="entry name" value="Beta-lactam_class-A"/>
</dbReference>
<evidence type="ECO:0000256" key="1">
    <source>
        <dbReference type="ARBA" id="ARBA00001526"/>
    </source>
</evidence>
<reference evidence="5 6" key="1">
    <citation type="journal article" date="2011" name="J. Bacteriol.">
        <title>Genome sequence of Chthoniobacter flavus Ellin428, an aerobic heterotrophic soil bacterium.</title>
        <authorList>
            <person name="Kant R."/>
            <person name="van Passel M.W."/>
            <person name="Palva A."/>
            <person name="Lucas S."/>
            <person name="Lapidus A."/>
            <person name="Glavina Del Rio T."/>
            <person name="Dalin E."/>
            <person name="Tice H."/>
            <person name="Bruce D."/>
            <person name="Goodwin L."/>
            <person name="Pitluck S."/>
            <person name="Larimer F.W."/>
            <person name="Land M.L."/>
            <person name="Hauser L."/>
            <person name="Sangwan P."/>
            <person name="de Vos W.M."/>
            <person name="Janssen P.H."/>
            <person name="Smidt H."/>
        </authorList>
    </citation>
    <scope>NUCLEOTIDE SEQUENCE [LARGE SCALE GENOMIC DNA]</scope>
    <source>
        <strain evidence="5 6">Ellin428</strain>
    </source>
</reference>
<protein>
    <recommendedName>
        <fullName evidence="3">beta-lactamase</fullName>
        <ecNumber evidence="3">3.5.2.6</ecNumber>
    </recommendedName>
</protein>
<dbReference type="InParanoid" id="B4CW47"/>
<dbReference type="RefSeq" id="WP_006978211.1">
    <property type="nucleotide sequence ID" value="NZ_ABVL01000002.1"/>
</dbReference>
<dbReference type="PANTHER" id="PTHR35333">
    <property type="entry name" value="BETA-LACTAMASE"/>
    <property type="match status" value="1"/>
</dbReference>
<comment type="similarity">
    <text evidence="2">Belongs to the class-A beta-lactamase family.</text>
</comment>